<reference evidence="8 9" key="1">
    <citation type="submission" date="2018-09" db="EMBL/GenBank/DDBJ databases">
        <authorList>
            <person name="Zhu H."/>
        </authorList>
    </citation>
    <scope>NUCLEOTIDE SEQUENCE [LARGE SCALE GENOMIC DNA]</scope>
    <source>
        <strain evidence="8 9">K2R01-6</strain>
    </source>
</reference>
<protein>
    <submittedName>
        <fullName evidence="8">Acetyl-CoA C-acyltransferase</fullName>
        <ecNumber evidence="8">2.3.1.16</ecNumber>
    </submittedName>
</protein>
<dbReference type="PROSITE" id="PS00737">
    <property type="entry name" value="THIOLASE_2"/>
    <property type="match status" value="1"/>
</dbReference>
<dbReference type="InterPro" id="IPR020617">
    <property type="entry name" value="Thiolase_C"/>
</dbReference>
<dbReference type="Gene3D" id="3.40.47.10">
    <property type="match status" value="2"/>
</dbReference>
<dbReference type="InterPro" id="IPR020610">
    <property type="entry name" value="Thiolase_AS"/>
</dbReference>
<dbReference type="GO" id="GO:0003988">
    <property type="term" value="F:acetyl-CoA C-acyltransferase activity"/>
    <property type="evidence" value="ECO:0007669"/>
    <property type="project" value="UniProtKB-EC"/>
</dbReference>
<dbReference type="NCBIfam" id="NF004682">
    <property type="entry name" value="PRK06025.1"/>
    <property type="match status" value="1"/>
</dbReference>
<dbReference type="SUPFAM" id="SSF53901">
    <property type="entry name" value="Thiolase-like"/>
    <property type="match status" value="2"/>
</dbReference>
<dbReference type="InterPro" id="IPR020613">
    <property type="entry name" value="Thiolase_CS"/>
</dbReference>
<dbReference type="PANTHER" id="PTHR43365:SF1">
    <property type="entry name" value="ACETYL-COA C-ACYLTRANSFERASE"/>
    <property type="match status" value="1"/>
</dbReference>
<evidence type="ECO:0000256" key="5">
    <source>
        <dbReference type="RuleBase" id="RU003557"/>
    </source>
</evidence>
<dbReference type="Pfam" id="PF00108">
    <property type="entry name" value="Thiolase_N"/>
    <property type="match status" value="1"/>
</dbReference>
<feature type="active site" description="Acyl-thioester intermediate" evidence="4">
    <location>
        <position position="92"/>
    </location>
</feature>
<evidence type="ECO:0000256" key="2">
    <source>
        <dbReference type="ARBA" id="ARBA00022679"/>
    </source>
</evidence>
<evidence type="ECO:0000259" key="7">
    <source>
        <dbReference type="Pfam" id="PF02803"/>
    </source>
</evidence>
<dbReference type="Pfam" id="PF02803">
    <property type="entry name" value="Thiolase_C"/>
    <property type="match status" value="1"/>
</dbReference>
<evidence type="ECO:0000313" key="9">
    <source>
        <dbReference type="Proteomes" id="UP000286100"/>
    </source>
</evidence>
<dbReference type="CDD" id="cd00751">
    <property type="entry name" value="thiolase"/>
    <property type="match status" value="1"/>
</dbReference>
<sequence>MAEAYIIDVVRTPRSVGKMGKGALSHMHPQHLAATVLKALKDRNNLNTADVDDIIWGTSAQMGLQGGDMGRMAALDAGYDVKASGVTLDRFCGSGLTATNLAAGQIMSGMEDLVISGGTEMMSYVTWYGQSLREAGVKSAGGIGTGNMRLQDKHPQSNQGVCADAIAAMEGITREELDAFGAESQRRAAIALQEGRFAKSTVPVLDDDGDVILDHEEYPRPDTTAEQLAQLKPAFAMFADMPSRQDGPTFRELINQKYPELKIEPLHHAGTSSGVVDGAAAILLASESYAKTAGLKPRARIVATANVGDCPTLMLNAPVPAAKKVLEKAGLTKDDIDVWEVNEAFAVVTEKFIRDMDIDRERLNSNGGAIALGHPIGATGAILIGTALDELERTGGRYGLITMCAAGGMAPAIIIERV</sequence>
<dbReference type="InterPro" id="IPR002155">
    <property type="entry name" value="Thiolase"/>
</dbReference>
<dbReference type="PIRSF" id="PIRSF000429">
    <property type="entry name" value="Ac-CoA_Ac_transf"/>
    <property type="match status" value="1"/>
</dbReference>
<dbReference type="InterPro" id="IPR016039">
    <property type="entry name" value="Thiolase-like"/>
</dbReference>
<feature type="active site" description="Proton acceptor" evidence="4">
    <location>
        <position position="374"/>
    </location>
</feature>
<dbReference type="NCBIfam" id="TIGR01930">
    <property type="entry name" value="AcCoA-C-Actrans"/>
    <property type="match status" value="1"/>
</dbReference>
<dbReference type="OrthoDB" id="9764638at2"/>
<comment type="similarity">
    <text evidence="1 5">Belongs to the thiolase-like superfamily. Thiolase family.</text>
</comment>
<organism evidence="8 9">
    <name type="scientific">Sphingomonas cavernae</name>
    <dbReference type="NCBI Taxonomy" id="2320861"/>
    <lineage>
        <taxon>Bacteria</taxon>
        <taxon>Pseudomonadati</taxon>
        <taxon>Pseudomonadota</taxon>
        <taxon>Alphaproteobacteria</taxon>
        <taxon>Sphingomonadales</taxon>
        <taxon>Sphingomonadaceae</taxon>
        <taxon>Sphingomonas</taxon>
    </lineage>
</organism>
<dbReference type="InterPro" id="IPR020616">
    <property type="entry name" value="Thiolase_N"/>
</dbReference>
<dbReference type="EMBL" id="QYUM01000003">
    <property type="protein sequence ID" value="RJF91206.1"/>
    <property type="molecule type" value="Genomic_DNA"/>
</dbReference>
<name>A0A418WMH9_9SPHN</name>
<evidence type="ECO:0000256" key="3">
    <source>
        <dbReference type="ARBA" id="ARBA00023315"/>
    </source>
</evidence>
<comment type="caution">
    <text evidence="8">The sequence shown here is derived from an EMBL/GenBank/DDBJ whole genome shotgun (WGS) entry which is preliminary data.</text>
</comment>
<keyword evidence="3 5" id="KW-0012">Acyltransferase</keyword>
<gene>
    <name evidence="8" type="ORF">D3876_13895</name>
</gene>
<feature type="active site" description="Proton acceptor" evidence="4">
    <location>
        <position position="404"/>
    </location>
</feature>
<dbReference type="EC" id="2.3.1.16" evidence="8"/>
<evidence type="ECO:0000256" key="1">
    <source>
        <dbReference type="ARBA" id="ARBA00010982"/>
    </source>
</evidence>
<evidence type="ECO:0000256" key="4">
    <source>
        <dbReference type="PIRSR" id="PIRSR000429-1"/>
    </source>
</evidence>
<dbReference type="AlphaFoldDB" id="A0A418WMH9"/>
<keyword evidence="2 5" id="KW-0808">Transferase</keyword>
<accession>A0A418WMH9</accession>
<dbReference type="PROSITE" id="PS00099">
    <property type="entry name" value="THIOLASE_3"/>
    <property type="match status" value="1"/>
</dbReference>
<feature type="domain" description="Thiolase N-terminal" evidence="6">
    <location>
        <begin position="5"/>
        <end position="236"/>
    </location>
</feature>
<feature type="domain" description="Thiolase C-terminal" evidence="7">
    <location>
        <begin position="295"/>
        <end position="417"/>
    </location>
</feature>
<evidence type="ECO:0000259" key="6">
    <source>
        <dbReference type="Pfam" id="PF00108"/>
    </source>
</evidence>
<dbReference type="RefSeq" id="WP_119763089.1">
    <property type="nucleotide sequence ID" value="NZ_QYUM01000003.1"/>
</dbReference>
<dbReference type="Proteomes" id="UP000286100">
    <property type="component" value="Unassembled WGS sequence"/>
</dbReference>
<keyword evidence="9" id="KW-1185">Reference proteome</keyword>
<dbReference type="PANTHER" id="PTHR43365">
    <property type="entry name" value="BLR7806 PROTEIN"/>
    <property type="match status" value="1"/>
</dbReference>
<evidence type="ECO:0000313" key="8">
    <source>
        <dbReference type="EMBL" id="RJF91206.1"/>
    </source>
</evidence>
<proteinExistence type="inferred from homology"/>